<dbReference type="KEGG" id="faa:HMPREF0389_00353"/>
<dbReference type="STRING" id="546269.HMPREF0389_00353"/>
<dbReference type="Proteomes" id="UP000007468">
    <property type="component" value="Chromosome"/>
</dbReference>
<dbReference type="InterPro" id="IPR036457">
    <property type="entry name" value="PPM-type-like_dom_sf"/>
</dbReference>
<gene>
    <name evidence="3" type="ordered locus">HMPREF0389_00353</name>
</gene>
<dbReference type="PANTHER" id="PTHR43156:SF2">
    <property type="entry name" value="STAGE II SPORULATION PROTEIN E"/>
    <property type="match status" value="1"/>
</dbReference>
<dbReference type="PANTHER" id="PTHR43156">
    <property type="entry name" value="STAGE II SPORULATION PROTEIN E-RELATED"/>
    <property type="match status" value="1"/>
</dbReference>
<dbReference type="Gene3D" id="3.30.450.40">
    <property type="match status" value="1"/>
</dbReference>
<evidence type="ECO:0000313" key="3">
    <source>
        <dbReference type="EMBL" id="EFE28438.1"/>
    </source>
</evidence>
<dbReference type="SUPFAM" id="SSF55781">
    <property type="entry name" value="GAF domain-like"/>
    <property type="match status" value="1"/>
</dbReference>
<accession>D6GRZ7</accession>
<organism evidence="3 4">
    <name type="scientific">Filifactor alocis (strain ATCC 35896 / CCUG 47790 / D40 B5)</name>
    <name type="common">Fusobacterium alocis</name>
    <dbReference type="NCBI Taxonomy" id="546269"/>
    <lineage>
        <taxon>Bacteria</taxon>
        <taxon>Bacillati</taxon>
        <taxon>Bacillota</taxon>
        <taxon>Clostridia</taxon>
        <taxon>Peptostreptococcales</taxon>
        <taxon>Filifactoraceae</taxon>
        <taxon>Filifactor</taxon>
    </lineage>
</organism>
<dbReference type="GO" id="GO:0016791">
    <property type="term" value="F:phosphatase activity"/>
    <property type="evidence" value="ECO:0007669"/>
    <property type="project" value="TreeGrafter"/>
</dbReference>
<dbReference type="InterPro" id="IPR001932">
    <property type="entry name" value="PPM-type_phosphatase-like_dom"/>
</dbReference>
<name>D6GRZ7_FILAD</name>
<keyword evidence="4" id="KW-1185">Reference proteome</keyword>
<dbReference type="InterPro" id="IPR029016">
    <property type="entry name" value="GAF-like_dom_sf"/>
</dbReference>
<reference evidence="4" key="1">
    <citation type="submission" date="2010-12" db="EMBL/GenBank/DDBJ databases">
        <title>The genome sequence of Filifactor alocis strain ATCC 35896.</title>
        <authorList>
            <consortium name="The Broad Institute Genome Sequencing Platform"/>
            <person name="Ward D."/>
            <person name="Earl A."/>
            <person name="Feldgarden M."/>
            <person name="Young S.K."/>
            <person name="Gargeya S."/>
            <person name="Zeng Q."/>
            <person name="Alvarado L."/>
            <person name="Berlin A."/>
            <person name="Bochicchio J."/>
            <person name="Chapman S.B."/>
            <person name="Chen Z."/>
            <person name="Freedman E."/>
            <person name="Gellesch M."/>
            <person name="Goldberg J."/>
            <person name="Griggs A."/>
            <person name="Gujja S."/>
            <person name="Heilman E."/>
            <person name="Heiman D."/>
            <person name="Howarth C."/>
            <person name="Mehta T."/>
            <person name="Neiman D."/>
            <person name="Pearson M."/>
            <person name="Roberts A."/>
            <person name="Saif S."/>
            <person name="Shea T."/>
            <person name="Shenoy N."/>
            <person name="Sisk P."/>
            <person name="Stolte C."/>
            <person name="Sykes S."/>
            <person name="White J."/>
            <person name="Yandava C."/>
            <person name="Izard J."/>
            <person name="Blanton J.M."/>
            <person name="Baranova O.V."/>
            <person name="Tanner A.C."/>
            <person name="Dewhirst F.E."/>
            <person name="Haas B."/>
            <person name="Nusbaum C."/>
            <person name="Birren B."/>
        </authorList>
    </citation>
    <scope>NUCLEOTIDE SEQUENCE [LARGE SCALE GENOMIC DNA]</scope>
    <source>
        <strain evidence="4">ATCC 35896 / D40 B5</strain>
    </source>
</reference>
<feature type="domain" description="PPM-type phosphatase" evidence="2">
    <location>
        <begin position="210"/>
        <end position="434"/>
    </location>
</feature>
<dbReference type="SMART" id="SM00331">
    <property type="entry name" value="PP2C_SIG"/>
    <property type="match status" value="1"/>
</dbReference>
<protein>
    <submittedName>
        <fullName evidence="3">Stage II sporulation protein E</fullName>
    </submittedName>
</protein>
<dbReference type="AlphaFoldDB" id="D6GRZ7"/>
<dbReference type="eggNOG" id="COG2203">
    <property type="taxonomic scope" value="Bacteria"/>
</dbReference>
<dbReference type="SUPFAM" id="SSF81606">
    <property type="entry name" value="PP2C-like"/>
    <property type="match status" value="1"/>
</dbReference>
<evidence type="ECO:0000256" key="1">
    <source>
        <dbReference type="ARBA" id="ARBA00022801"/>
    </source>
</evidence>
<dbReference type="Pfam" id="PF07228">
    <property type="entry name" value="SpoIIE"/>
    <property type="match status" value="1"/>
</dbReference>
<evidence type="ECO:0000313" key="4">
    <source>
        <dbReference type="Proteomes" id="UP000007468"/>
    </source>
</evidence>
<sequence>MSMGLSEVRNHANLILNIIRLITKKENFYDVKNEVMESVRSVIPCEKISINMIPKENAKEVQLVYSYTNKSSFGEGIESNLDDIISLPRESYSDFIWNAVSEGIYSYTFSDEKNYQQRAVFPIITSQGIDGFIYFLFKKNFFLSRDNICFLEEIGLLLGISIERTELNKKILESKMRQREMAIAFDMQQNVMSENNLLFLNGGRINYLYKYGETMKYLPKLSKRLGGDYCEIIPFENRSALVFIADVMGHGASSNYFVPMMKGILKTCVSMGVVEPKNLMNQMNQLLMKELDKANLFITAQAVYINFEDNMLYITNAGHTEPILFSQNEDMFWYSYIGENKGLPLGIDSSVQYTQNQISADEYDMLLLYTDGILEATNIDGIEYGTDGIIDFCRKNKGKGYENFVERLYEDVLEYIRHTDTVLQDDTMLIGVELGTIQKDS</sequence>
<evidence type="ECO:0000259" key="2">
    <source>
        <dbReference type="SMART" id="SM00331"/>
    </source>
</evidence>
<keyword evidence="1" id="KW-0378">Hydrolase</keyword>
<dbReference type="EMBL" id="CP002390">
    <property type="protein sequence ID" value="EFE28438.1"/>
    <property type="molecule type" value="Genomic_DNA"/>
</dbReference>
<dbReference type="InterPro" id="IPR052016">
    <property type="entry name" value="Bact_Sigma-Reg"/>
</dbReference>
<proteinExistence type="predicted"/>
<dbReference type="Gene3D" id="3.60.40.10">
    <property type="entry name" value="PPM-type phosphatase domain"/>
    <property type="match status" value="1"/>
</dbReference>
<dbReference type="OrthoDB" id="311592at2"/>
<dbReference type="eggNOG" id="COG2208">
    <property type="taxonomic scope" value="Bacteria"/>
</dbReference>